<keyword evidence="3" id="KW-0804">Transcription</keyword>
<evidence type="ECO:0000256" key="2">
    <source>
        <dbReference type="ARBA" id="ARBA00023125"/>
    </source>
</evidence>
<dbReference type="InterPro" id="IPR009057">
    <property type="entry name" value="Homeodomain-like_sf"/>
</dbReference>
<dbReference type="GO" id="GO:0003700">
    <property type="term" value="F:DNA-binding transcription factor activity"/>
    <property type="evidence" value="ECO:0007669"/>
    <property type="project" value="TreeGrafter"/>
</dbReference>
<evidence type="ECO:0000256" key="4">
    <source>
        <dbReference type="PROSITE-ProRule" id="PRU00335"/>
    </source>
</evidence>
<reference evidence="6 7" key="1">
    <citation type="submission" date="2020-08" db="EMBL/GenBank/DDBJ databases">
        <title>Whole genome shotgun sequence of Actinocatenispora thailandica NBRC 105041.</title>
        <authorList>
            <person name="Komaki H."/>
            <person name="Tamura T."/>
        </authorList>
    </citation>
    <scope>NUCLEOTIDE SEQUENCE [LARGE SCALE GENOMIC DNA]</scope>
    <source>
        <strain evidence="6 7">NBRC 105041</strain>
    </source>
</reference>
<keyword evidence="1" id="KW-0805">Transcription regulation</keyword>
<evidence type="ECO:0000256" key="1">
    <source>
        <dbReference type="ARBA" id="ARBA00023015"/>
    </source>
</evidence>
<dbReference type="PROSITE" id="PS50977">
    <property type="entry name" value="HTH_TETR_2"/>
    <property type="match status" value="1"/>
</dbReference>
<dbReference type="InterPro" id="IPR001647">
    <property type="entry name" value="HTH_TetR"/>
</dbReference>
<sequence>MPSTTPKRPRRSQPERSAATREALVTAARPLFATHGFANVGTEAIVAAAAVTRGAMYHQFADKTALFAAVLETVEAGVAERLTERVAAAGVTEPVAAMRLAARAWLDACADPDVRRIVLVDGPSVLGWARWRALCQQYVFRLVHDLLAAAMDTGRIPRQPVAPLTHLLLGASDEAALYVAESADPDAARTEMVAALDHLINGLTGPPPAG</sequence>
<feature type="domain" description="HTH tetR-type" evidence="5">
    <location>
        <begin position="18"/>
        <end position="78"/>
    </location>
</feature>
<dbReference type="Proteomes" id="UP000611640">
    <property type="component" value="Chromosome"/>
</dbReference>
<evidence type="ECO:0000256" key="3">
    <source>
        <dbReference type="ARBA" id="ARBA00023163"/>
    </source>
</evidence>
<accession>A0A7R7HZK0</accession>
<dbReference type="PANTHER" id="PTHR30055">
    <property type="entry name" value="HTH-TYPE TRANSCRIPTIONAL REGULATOR RUTR"/>
    <property type="match status" value="1"/>
</dbReference>
<organism evidence="6 7">
    <name type="scientific">Actinocatenispora thailandica</name>
    <dbReference type="NCBI Taxonomy" id="227318"/>
    <lineage>
        <taxon>Bacteria</taxon>
        <taxon>Bacillati</taxon>
        <taxon>Actinomycetota</taxon>
        <taxon>Actinomycetes</taxon>
        <taxon>Micromonosporales</taxon>
        <taxon>Micromonosporaceae</taxon>
        <taxon>Actinocatenispora</taxon>
    </lineage>
</organism>
<gene>
    <name evidence="6" type="ORF">Athai_50990</name>
</gene>
<dbReference type="KEGG" id="atl:Athai_50990"/>
<dbReference type="SUPFAM" id="SSF46689">
    <property type="entry name" value="Homeodomain-like"/>
    <property type="match status" value="1"/>
</dbReference>
<dbReference type="PRINTS" id="PR00455">
    <property type="entry name" value="HTHTETR"/>
</dbReference>
<feature type="DNA-binding region" description="H-T-H motif" evidence="4">
    <location>
        <begin position="41"/>
        <end position="60"/>
    </location>
</feature>
<evidence type="ECO:0000259" key="5">
    <source>
        <dbReference type="PROSITE" id="PS50977"/>
    </source>
</evidence>
<keyword evidence="7" id="KW-1185">Reference proteome</keyword>
<dbReference type="Gene3D" id="1.10.357.10">
    <property type="entry name" value="Tetracycline Repressor, domain 2"/>
    <property type="match status" value="1"/>
</dbReference>
<dbReference type="Pfam" id="PF21351">
    <property type="entry name" value="TetR_C_41"/>
    <property type="match status" value="1"/>
</dbReference>
<dbReference type="AlphaFoldDB" id="A0A7R7HZK0"/>
<name>A0A7R7HZK0_9ACTN</name>
<dbReference type="EMBL" id="AP023355">
    <property type="protein sequence ID" value="BCJ37596.1"/>
    <property type="molecule type" value="Genomic_DNA"/>
</dbReference>
<dbReference type="Pfam" id="PF00440">
    <property type="entry name" value="TetR_N"/>
    <property type="match status" value="1"/>
</dbReference>
<proteinExistence type="predicted"/>
<evidence type="ECO:0000313" key="7">
    <source>
        <dbReference type="Proteomes" id="UP000611640"/>
    </source>
</evidence>
<dbReference type="InterPro" id="IPR049484">
    <property type="entry name" value="Rv0078-like_C"/>
</dbReference>
<evidence type="ECO:0000313" key="6">
    <source>
        <dbReference type="EMBL" id="BCJ37596.1"/>
    </source>
</evidence>
<dbReference type="GO" id="GO:0000976">
    <property type="term" value="F:transcription cis-regulatory region binding"/>
    <property type="evidence" value="ECO:0007669"/>
    <property type="project" value="TreeGrafter"/>
</dbReference>
<dbReference type="RefSeq" id="WP_203963783.1">
    <property type="nucleotide sequence ID" value="NZ_AP023355.1"/>
</dbReference>
<dbReference type="InterPro" id="IPR050109">
    <property type="entry name" value="HTH-type_TetR-like_transc_reg"/>
</dbReference>
<protein>
    <submittedName>
        <fullName evidence="6">TetR family transcriptional regulator</fullName>
    </submittedName>
</protein>
<keyword evidence="2 4" id="KW-0238">DNA-binding</keyword>
<dbReference type="PANTHER" id="PTHR30055:SF234">
    <property type="entry name" value="HTH-TYPE TRANSCRIPTIONAL REGULATOR BETI"/>
    <property type="match status" value="1"/>
</dbReference>